<feature type="compositionally biased region" description="Basic residues" evidence="3">
    <location>
        <begin position="1105"/>
        <end position="1121"/>
    </location>
</feature>
<feature type="region of interest" description="Disordered" evidence="3">
    <location>
        <begin position="646"/>
        <end position="676"/>
    </location>
</feature>
<feature type="region of interest" description="Disordered" evidence="3">
    <location>
        <begin position="1375"/>
        <end position="1411"/>
    </location>
</feature>
<feature type="compositionally biased region" description="Polar residues" evidence="3">
    <location>
        <begin position="1377"/>
        <end position="1388"/>
    </location>
</feature>
<feature type="region of interest" description="Disordered" evidence="3">
    <location>
        <begin position="935"/>
        <end position="970"/>
    </location>
</feature>
<feature type="compositionally biased region" description="Polar residues" evidence="3">
    <location>
        <begin position="20"/>
        <end position="36"/>
    </location>
</feature>
<dbReference type="InterPro" id="IPR039885">
    <property type="entry name" value="BTBD10/KCTD20_BTB/POZ"/>
</dbReference>
<feature type="compositionally biased region" description="Acidic residues" evidence="3">
    <location>
        <begin position="265"/>
        <end position="316"/>
    </location>
</feature>
<feature type="region of interest" description="Disordered" evidence="3">
    <location>
        <begin position="889"/>
        <end position="922"/>
    </location>
</feature>
<feature type="region of interest" description="Disordered" evidence="3">
    <location>
        <begin position="699"/>
        <end position="722"/>
    </location>
</feature>
<feature type="compositionally biased region" description="Acidic residues" evidence="3">
    <location>
        <begin position="352"/>
        <end position="364"/>
    </location>
</feature>
<feature type="region of interest" description="Disordered" evidence="3">
    <location>
        <begin position="1"/>
        <end position="36"/>
    </location>
</feature>
<feature type="region of interest" description="Disordered" evidence="3">
    <location>
        <begin position="1485"/>
        <end position="1517"/>
    </location>
</feature>
<evidence type="ECO:0000259" key="4">
    <source>
        <dbReference type="Pfam" id="PF16017"/>
    </source>
</evidence>
<keyword evidence="5" id="KW-1185">Reference proteome</keyword>
<evidence type="ECO:0000256" key="3">
    <source>
        <dbReference type="SAM" id="MobiDB-lite"/>
    </source>
</evidence>
<dbReference type="SUPFAM" id="SSF54695">
    <property type="entry name" value="POZ domain"/>
    <property type="match status" value="1"/>
</dbReference>
<evidence type="ECO:0000256" key="1">
    <source>
        <dbReference type="ARBA" id="ARBA00004496"/>
    </source>
</evidence>
<sequence length="1517" mass="166276">MSVDDGNVQAVDAEAALDSLSDQSPSGRGRSHSTGCVSRPLNAVCDQESDPTHYRTAVKPCLVLRPSSSAGPRPPTTNNHHLKFSSSSGFQQPTVCEISSCESNTACSSETITHNVNKVVYSKCKPVSFSSPPSSISCAPSASVVLGARRRHSHMEFLDKRGSQSRSPPPSVDAINAMNNNIIHSLLMNNCNGGNNLNDQMVNTNHHHDDGDMISPPDSPAPPLAQAVVAALRHHHHQHQQHSLLRSITNTSTASSSHFSPSYLSDEENPHDDDDDEDDDDDVEGEADEEEDDEDEVGEDEEGEEQEEGIEDEGRADEDIHVDGGEYNNNNVEDDHGSKCQRRHQQQHEEGEGAEEEVVDEVDGESGYGASCSSSSVKLNHTCNKNNNIRNKKNNSTTATTTVINNNNTSKRDKRRRRNRFHHHHHHNHDHQRRTNSSMATDTTDHLSIIDDDADDVDGVDHHHHRSRNPSINFTNWTNESIKPTSSITRHKRNRVRILDNSCNNPLTTSTTTITTPSSTATQNLQRQIAIDRSCVSCNGSTSSALLYNNNLNQHCHHCIQHDHTHAAAYHQHRHSTTNDNETLDYNNNNNSNRSSLISNHRYSTSSSCNCCSGVADFKCRYSLIDIPPSDLINNNTAALSEVMTPSSLPMNNINSNDNEETEGHEGEDVADGDEGQRRVSIMSDSHVMMMNCLLSDNLTTSSTTTPTPTNTTTSVRTIHSSNRNTSNGLQCIRSSIPCGFPVYPNYHENNNNNCQNFTTPQSGRRSSAISAYHQTSSGITTTTTGSGGGVGGSSISDQMHKANHLLHHTNRVTNNNVYCDSPPESCSSSVRLNYQSDHYYGGGNGGGSGISHGHNNNTTNNSITGGCCSLINSARGGAGEYYDDTGFDFTLSSSPPPPSQPNGLSASLPSGGGPTVSSCQSKLFYPRPMHNSVVGGCHHHHHQQQQTLDSHHYHTGSQQQQNGGGGLFQSTNIEQRRYSLSSLPFCEVNLASPINSSTRQSSNGPLNRRRVSLLVDGVRFLIDLDLLQAHPNTMLGRMFNSQFLETKYLYDYQSGPVCGTGGGGSSSYCQSTSIESSPPSDRKSSAAATTPATTNHSSSSLSTVHRHQHHPQHQHHRGHHSYNNNNTAAYQLHHPPDISIAQDSNISAQVFRTLLDYYLIGRMSCPPGVSVQELKEACDYFLIPFNQQTVHCENLRAFLHELSNDGAHIIFGQFLETHILNLLIKCTQLGERECHIVIVTDDEIIDWDPEYPPQMPENELNSHIIYNTQMFRFLKYIENREVAKQVLLERSLKKIRIGIEGYPTCKDRVKFRPGGRPEAIYNYVQCPFLRMSWEEEENKSRHVDFQCVKSKSVSDLTSGLEQAVIDPLPPHLAAHSNFNGQSRSSGTDPLVTAAAGAGGVGGGTNVSSSLGVETQTTHHTLEQSMTDDTVSNTIDDISSSRHNNTLLNTHEINEEDNSNNNEDSVYLTHQLPPTLSNLSIVTSELGSNSDEPDSATPLYNASTTDPVSPTSTPSIS</sequence>
<accession>A0AA85J473</accession>
<feature type="compositionally biased region" description="Low complexity" evidence="3">
    <location>
        <begin position="1086"/>
        <end position="1101"/>
    </location>
</feature>
<feature type="compositionally biased region" description="Low complexity" evidence="3">
    <location>
        <begin position="384"/>
        <end position="409"/>
    </location>
</feature>
<evidence type="ECO:0000313" key="5">
    <source>
        <dbReference type="Proteomes" id="UP000050795"/>
    </source>
</evidence>
<comment type="subcellular location">
    <subcellularLocation>
        <location evidence="1">Cytoplasm</location>
    </subcellularLocation>
</comment>
<proteinExistence type="predicted"/>
<keyword evidence="2" id="KW-0963">Cytoplasm</keyword>
<feature type="compositionally biased region" description="Basic residues" evidence="3">
    <location>
        <begin position="412"/>
        <end position="434"/>
    </location>
</feature>
<feature type="compositionally biased region" description="Low complexity" evidence="3">
    <location>
        <begin position="241"/>
        <end position="262"/>
    </location>
</feature>
<feature type="compositionally biased region" description="Low complexity" evidence="3">
    <location>
        <begin position="1503"/>
        <end position="1517"/>
    </location>
</feature>
<name>A0AA85J473_TRIRE</name>
<dbReference type="Gene3D" id="3.30.710.10">
    <property type="entry name" value="Potassium Channel Kv1.1, Chain A"/>
    <property type="match status" value="1"/>
</dbReference>
<dbReference type="WBParaSite" id="TREG1_127610.1">
    <property type="protein sequence ID" value="TREG1_127610.1"/>
    <property type="gene ID" value="TREG1_127610"/>
</dbReference>
<reference evidence="6" key="2">
    <citation type="submission" date="2023-11" db="UniProtKB">
        <authorList>
            <consortium name="WormBaseParasite"/>
        </authorList>
    </citation>
    <scope>IDENTIFICATION</scope>
</reference>
<feature type="compositionally biased region" description="Low complexity" evidence="3">
    <location>
        <begin position="700"/>
        <end position="715"/>
    </location>
</feature>
<reference evidence="5" key="1">
    <citation type="submission" date="2022-06" db="EMBL/GenBank/DDBJ databases">
        <authorList>
            <person name="Berger JAMES D."/>
            <person name="Berger JAMES D."/>
        </authorList>
    </citation>
    <scope>NUCLEOTIDE SEQUENCE [LARGE SCALE GENOMIC DNA]</scope>
</reference>
<dbReference type="GO" id="GO:0042327">
    <property type="term" value="P:positive regulation of phosphorylation"/>
    <property type="evidence" value="ECO:0007669"/>
    <property type="project" value="TreeGrafter"/>
</dbReference>
<evidence type="ECO:0000313" key="6">
    <source>
        <dbReference type="WBParaSite" id="TREG1_127610.1"/>
    </source>
</evidence>
<feature type="region of interest" description="Disordered" evidence="3">
    <location>
        <begin position="198"/>
        <end position="440"/>
    </location>
</feature>
<organism evidence="5 6">
    <name type="scientific">Trichobilharzia regenti</name>
    <name type="common">Nasal bird schistosome</name>
    <dbReference type="NCBI Taxonomy" id="157069"/>
    <lineage>
        <taxon>Eukaryota</taxon>
        <taxon>Metazoa</taxon>
        <taxon>Spiralia</taxon>
        <taxon>Lophotrochozoa</taxon>
        <taxon>Platyhelminthes</taxon>
        <taxon>Trematoda</taxon>
        <taxon>Digenea</taxon>
        <taxon>Strigeidida</taxon>
        <taxon>Schistosomatoidea</taxon>
        <taxon>Schistosomatidae</taxon>
        <taxon>Trichobilharzia</taxon>
    </lineage>
</organism>
<dbReference type="PANTHER" id="PTHR21637:SF0">
    <property type="entry name" value="AT10158P"/>
    <property type="match status" value="1"/>
</dbReference>
<feature type="compositionally biased region" description="Polar residues" evidence="3">
    <location>
        <begin position="646"/>
        <end position="657"/>
    </location>
</feature>
<dbReference type="Pfam" id="PF16017">
    <property type="entry name" value="BTB_3"/>
    <property type="match status" value="2"/>
</dbReference>
<dbReference type="PANTHER" id="PTHR21637">
    <property type="entry name" value="BTB/POZ DOMAIN-CONTAINING PROTEIN 10-RELATED"/>
    <property type="match status" value="1"/>
</dbReference>
<dbReference type="Proteomes" id="UP000050795">
    <property type="component" value="Unassembled WGS sequence"/>
</dbReference>
<evidence type="ECO:0000256" key="2">
    <source>
        <dbReference type="ARBA" id="ARBA00022490"/>
    </source>
</evidence>
<protein>
    <recommendedName>
        <fullName evidence="4">BTBD10/KCTD20 BTB/POZ domain-containing protein</fullName>
    </recommendedName>
</protein>
<feature type="region of interest" description="Disordered" evidence="3">
    <location>
        <begin position="1069"/>
        <end position="1129"/>
    </location>
</feature>
<dbReference type="InterPro" id="IPR039886">
    <property type="entry name" value="BTBD10/KCTD20"/>
</dbReference>
<dbReference type="GO" id="GO:0005737">
    <property type="term" value="C:cytoplasm"/>
    <property type="evidence" value="ECO:0007669"/>
    <property type="project" value="UniProtKB-SubCell"/>
</dbReference>
<feature type="domain" description="BTBD10/KCTD20 BTB/POZ" evidence="4">
    <location>
        <begin position="1011"/>
        <end position="1044"/>
    </location>
</feature>
<dbReference type="InterPro" id="IPR011333">
    <property type="entry name" value="SKP1/BTB/POZ_sf"/>
</dbReference>
<feature type="domain" description="BTBD10/KCTD20 BTB/POZ" evidence="4">
    <location>
        <begin position="1144"/>
        <end position="1200"/>
    </location>
</feature>